<evidence type="ECO:0000259" key="11">
    <source>
        <dbReference type="PROSITE" id="PS50027"/>
    </source>
</evidence>
<comment type="caution">
    <text evidence="12">The sequence shown here is derived from an EMBL/GenBank/DDBJ whole genome shotgun (WGS) entry which is preliminary data.</text>
</comment>
<evidence type="ECO:0000256" key="10">
    <source>
        <dbReference type="PROSITE-ProRule" id="PRU00460"/>
    </source>
</evidence>
<dbReference type="InterPro" id="IPR050440">
    <property type="entry name" value="Laminin/Netrin_ECM"/>
</dbReference>
<keyword evidence="5" id="KW-0677">Repeat</keyword>
<dbReference type="SUPFAM" id="SSF57196">
    <property type="entry name" value="EGF/Laminin"/>
    <property type="match status" value="1"/>
</dbReference>
<accession>A0AAD9V2C3</accession>
<organism evidence="12 13">
    <name type="scientific">Acropora cervicornis</name>
    <name type="common">Staghorn coral</name>
    <dbReference type="NCBI Taxonomy" id="6130"/>
    <lineage>
        <taxon>Eukaryota</taxon>
        <taxon>Metazoa</taxon>
        <taxon>Cnidaria</taxon>
        <taxon>Anthozoa</taxon>
        <taxon>Hexacorallia</taxon>
        <taxon>Scleractinia</taxon>
        <taxon>Astrocoeniina</taxon>
        <taxon>Acroporidae</taxon>
        <taxon>Acropora</taxon>
    </lineage>
</organism>
<dbReference type="EMBL" id="JARQWQ010000045">
    <property type="protein sequence ID" value="KAK2558200.1"/>
    <property type="molecule type" value="Genomic_DNA"/>
</dbReference>
<keyword evidence="13" id="KW-1185">Reference proteome</keyword>
<evidence type="ECO:0000256" key="4">
    <source>
        <dbReference type="ARBA" id="ARBA00022729"/>
    </source>
</evidence>
<feature type="disulfide bond" evidence="10">
    <location>
        <begin position="339"/>
        <end position="348"/>
    </location>
</feature>
<name>A0AAD9V2C3_ACRCE</name>
<gene>
    <name evidence="12" type="ORF">P5673_019316</name>
</gene>
<dbReference type="Proteomes" id="UP001249851">
    <property type="component" value="Unassembled WGS sequence"/>
</dbReference>
<reference evidence="12" key="2">
    <citation type="journal article" date="2023" name="Science">
        <title>Genomic signatures of disease resistance in endangered staghorn corals.</title>
        <authorList>
            <person name="Vollmer S.V."/>
            <person name="Selwyn J.D."/>
            <person name="Despard B.A."/>
            <person name="Roesel C.L."/>
        </authorList>
    </citation>
    <scope>NUCLEOTIDE SEQUENCE</scope>
    <source>
        <strain evidence="12">K2</strain>
    </source>
</reference>
<evidence type="ECO:0000256" key="9">
    <source>
        <dbReference type="ARBA" id="ARBA00023292"/>
    </source>
</evidence>
<comment type="caution">
    <text evidence="10">Lacks conserved residue(s) required for the propagation of feature annotation.</text>
</comment>
<keyword evidence="6" id="KW-0084">Basement membrane</keyword>
<protein>
    <submittedName>
        <fullName evidence="12">Laminin subunit alpha</fullName>
    </submittedName>
</protein>
<evidence type="ECO:0000256" key="6">
    <source>
        <dbReference type="ARBA" id="ARBA00022869"/>
    </source>
</evidence>
<evidence type="ECO:0000256" key="5">
    <source>
        <dbReference type="ARBA" id="ARBA00022737"/>
    </source>
</evidence>
<dbReference type="Gene3D" id="2.10.25.10">
    <property type="entry name" value="Laminin"/>
    <property type="match status" value="1"/>
</dbReference>
<dbReference type="FunFam" id="2.10.25.10:FF:000083">
    <property type="entry name" value="Laminin subunit alpha"/>
    <property type="match status" value="1"/>
</dbReference>
<dbReference type="PANTHER" id="PTHR10574">
    <property type="entry name" value="NETRIN/LAMININ-RELATED"/>
    <property type="match status" value="1"/>
</dbReference>
<dbReference type="CDD" id="cd00055">
    <property type="entry name" value="EGF_Lam"/>
    <property type="match status" value="1"/>
</dbReference>
<dbReference type="GO" id="GO:0009888">
    <property type="term" value="P:tissue development"/>
    <property type="evidence" value="ECO:0007669"/>
    <property type="project" value="TreeGrafter"/>
</dbReference>
<dbReference type="PANTHER" id="PTHR10574:SF406">
    <property type="entry name" value="LAMININ SUBUNIT ALPHA 5"/>
    <property type="match status" value="1"/>
</dbReference>
<reference evidence="12" key="1">
    <citation type="journal article" date="2023" name="G3 (Bethesda)">
        <title>Whole genome assembly and annotation of the endangered Caribbean coral Acropora cervicornis.</title>
        <authorList>
            <person name="Selwyn J.D."/>
            <person name="Vollmer S.V."/>
        </authorList>
    </citation>
    <scope>NUCLEOTIDE SEQUENCE</scope>
    <source>
        <strain evidence="12">K2</strain>
    </source>
</reference>
<keyword evidence="7 10" id="KW-1015">Disulfide bond</keyword>
<sequence length="366" mass="41110">MSVRLPSTIQGEFVLTASYFHNYDDQGILNLVVRAGDEVFRAKMKILSCRYRFGCRQVAIDDRHGVYTFTANSRDVNTVSISTSLTVALDFITAIPRSKWQEGLLLPAEQCTSNGYTCIQTAYPDPTESVKIEVEDSSTGGDRAPYYIMDRRARLKHIKIGQRLVYVSGTARSGRYYVIVHFYQPHFLSFLGEVVITGQATSVLTHFRYCPYVSGCRAVGTSQYREGMSESIYVGRQNNFVVTIRIPEDKSIWIDYVLLVPVSAFSLSLLEIKPIDVTQDFIQDCGQVDFHLKKSSSKFCLSSAFTITSRFNNGALACHCDRLGSVKNTCQSFGGQCTCRPNVIGRACDRCKRGYRGFPNCRRFAS</sequence>
<keyword evidence="2" id="KW-0964">Secreted</keyword>
<keyword evidence="4" id="KW-0732">Signal</keyword>
<dbReference type="InterPro" id="IPR002049">
    <property type="entry name" value="LE_dom"/>
</dbReference>
<dbReference type="GO" id="GO:0009887">
    <property type="term" value="P:animal organ morphogenesis"/>
    <property type="evidence" value="ECO:0007669"/>
    <property type="project" value="TreeGrafter"/>
</dbReference>
<keyword evidence="3" id="KW-0272">Extracellular matrix</keyword>
<dbReference type="GO" id="GO:0005604">
    <property type="term" value="C:basement membrane"/>
    <property type="evidence" value="ECO:0007669"/>
    <property type="project" value="UniProtKB-SubCell"/>
</dbReference>
<keyword evidence="8" id="KW-0325">Glycoprotein</keyword>
<evidence type="ECO:0000256" key="1">
    <source>
        <dbReference type="ARBA" id="ARBA00004302"/>
    </source>
</evidence>
<evidence type="ECO:0000256" key="8">
    <source>
        <dbReference type="ARBA" id="ARBA00023180"/>
    </source>
</evidence>
<feature type="domain" description="Laminin EGF-like" evidence="11">
    <location>
        <begin position="318"/>
        <end position="363"/>
    </location>
</feature>
<evidence type="ECO:0000256" key="3">
    <source>
        <dbReference type="ARBA" id="ARBA00022530"/>
    </source>
</evidence>
<dbReference type="PROSITE" id="PS01248">
    <property type="entry name" value="EGF_LAM_1"/>
    <property type="match status" value="1"/>
</dbReference>
<dbReference type="AlphaFoldDB" id="A0AAD9V2C3"/>
<dbReference type="Pfam" id="PF00053">
    <property type="entry name" value="EGF_laminin"/>
    <property type="match status" value="1"/>
</dbReference>
<dbReference type="PROSITE" id="PS50027">
    <property type="entry name" value="EGF_LAM_2"/>
    <property type="match status" value="1"/>
</dbReference>
<evidence type="ECO:0000313" key="13">
    <source>
        <dbReference type="Proteomes" id="UP001249851"/>
    </source>
</evidence>
<feature type="disulfide bond" evidence="10">
    <location>
        <begin position="318"/>
        <end position="330"/>
    </location>
</feature>
<dbReference type="SMART" id="SM00180">
    <property type="entry name" value="EGF_Lam"/>
    <property type="match status" value="1"/>
</dbReference>
<keyword evidence="9 10" id="KW-0424">Laminin EGF-like domain</keyword>
<evidence type="ECO:0000256" key="2">
    <source>
        <dbReference type="ARBA" id="ARBA00022525"/>
    </source>
</evidence>
<proteinExistence type="predicted"/>
<feature type="disulfide bond" evidence="10">
    <location>
        <begin position="320"/>
        <end position="337"/>
    </location>
</feature>
<evidence type="ECO:0000256" key="7">
    <source>
        <dbReference type="ARBA" id="ARBA00023157"/>
    </source>
</evidence>
<comment type="subcellular location">
    <subcellularLocation>
        <location evidence="1">Secreted</location>
        <location evidence="1">Extracellular space</location>
        <location evidence="1">Extracellular matrix</location>
        <location evidence="1">Basement membrane</location>
    </subcellularLocation>
</comment>
<evidence type="ECO:0000313" key="12">
    <source>
        <dbReference type="EMBL" id="KAK2558200.1"/>
    </source>
</evidence>